<dbReference type="PRINTS" id="PR00420">
    <property type="entry name" value="RNGMNOXGNASE"/>
</dbReference>
<reference evidence="3" key="1">
    <citation type="journal article" date="2014" name="Int. J. Syst. Evol. Microbiol.">
        <title>Complete genome sequence of Corynebacterium casei LMG S-19264T (=DSM 44701T), isolated from a smear-ripened cheese.</title>
        <authorList>
            <consortium name="US DOE Joint Genome Institute (JGI-PGF)"/>
            <person name="Walter F."/>
            <person name="Albersmeier A."/>
            <person name="Kalinowski J."/>
            <person name="Ruckert C."/>
        </authorList>
    </citation>
    <scope>NUCLEOTIDE SEQUENCE</scope>
    <source>
        <strain evidence="3">JCM 3172</strain>
    </source>
</reference>
<feature type="domain" description="FAD-binding" evidence="2">
    <location>
        <begin position="12"/>
        <end position="351"/>
    </location>
</feature>
<comment type="caution">
    <text evidence="3">The sequence shown here is derived from an EMBL/GenBank/DDBJ whole genome shotgun (WGS) entry which is preliminary data.</text>
</comment>
<dbReference type="AlphaFoldDB" id="A0A918LX78"/>
<dbReference type="RefSeq" id="WP_189205279.1">
    <property type="nucleotide sequence ID" value="NZ_BMQQ01000043.1"/>
</dbReference>
<accession>A0A918LX78</accession>
<name>A0A918LX78_9ACTN</name>
<dbReference type="GO" id="GO:0008688">
    <property type="term" value="F:3-(3-hydroxyphenyl)propionate hydroxylase activity"/>
    <property type="evidence" value="ECO:0007669"/>
    <property type="project" value="TreeGrafter"/>
</dbReference>
<dbReference type="SUPFAM" id="SSF51905">
    <property type="entry name" value="FAD/NAD(P)-binding domain"/>
    <property type="match status" value="1"/>
</dbReference>
<dbReference type="NCBIfam" id="NF004829">
    <property type="entry name" value="PRK06183.1-3"/>
    <property type="match status" value="1"/>
</dbReference>
<dbReference type="GO" id="GO:0071949">
    <property type="term" value="F:FAD binding"/>
    <property type="evidence" value="ECO:0007669"/>
    <property type="project" value="InterPro"/>
</dbReference>
<dbReference type="Gene3D" id="3.50.50.60">
    <property type="entry name" value="FAD/NAD(P)-binding domain"/>
    <property type="match status" value="1"/>
</dbReference>
<dbReference type="PANTHER" id="PTHR43476:SF3">
    <property type="entry name" value="FAD-BINDING MONOOXYGENASE"/>
    <property type="match status" value="1"/>
</dbReference>
<dbReference type="EMBL" id="BMQQ01000043">
    <property type="protein sequence ID" value="GGT63091.1"/>
    <property type="molecule type" value="Genomic_DNA"/>
</dbReference>
<dbReference type="InterPro" id="IPR036188">
    <property type="entry name" value="FAD/NAD-bd_sf"/>
</dbReference>
<evidence type="ECO:0000256" key="1">
    <source>
        <dbReference type="ARBA" id="ARBA00023002"/>
    </source>
</evidence>
<gene>
    <name evidence="3" type="primary">mhpA</name>
    <name evidence="3" type="ORF">GCM10014713_65480</name>
</gene>
<evidence type="ECO:0000313" key="3">
    <source>
        <dbReference type="EMBL" id="GGT63091.1"/>
    </source>
</evidence>
<keyword evidence="4" id="KW-1185">Reference proteome</keyword>
<dbReference type="GO" id="GO:0019622">
    <property type="term" value="P:3-(3-hydroxy)phenylpropionate catabolic process"/>
    <property type="evidence" value="ECO:0007669"/>
    <property type="project" value="TreeGrafter"/>
</dbReference>
<evidence type="ECO:0000313" key="4">
    <source>
        <dbReference type="Proteomes" id="UP000619486"/>
    </source>
</evidence>
<dbReference type="Gene3D" id="3.30.70.2450">
    <property type="match status" value="1"/>
</dbReference>
<sequence length="536" mass="57820">MYDTHAEPGGDSEVLVVGYGPVGQTLSVLLAQRGHRVTVVERWPKAYAMPRAVNFDSESARILAAAGLAEQIPSFSEPSGAYEWLNAEGRTLLRIEATEEGRCGWPDSTAMYQPGLEAALAARGAQLPRLTVLRGLEGVALDVTGDRVRLTVRPTEGGDGERVLTASWIVGCDGANSFVRGVMGVGQTDQGFSHDWLICDVAPHERRVYEPNNLQVCDPARPRTHVSAGPGHRRWEFMRVPGETVEELNTEERAWELLAEQGITPDDAVMERHALYTFNARCTDEWRTGRMLLAGDAAHLMPPFAAQGMCSGFRDAANLAWKLDLVLSGRASEAVLDSYTVERRQHVQHAIGMSVNLGKVICQDDPVAAAERDAVMLAARERGVGTAQPKGAVQPLKDGLLYRRSAGRAPRRPAGDLMPQGRVERDGLTGLFDEVVGLGFVLLTADDPAGLLGDEDRAFLDGLGARVVRVVPVGTQAGPGEVVDTDGVYLTYLAESRTRAVLVRPDFYVYGPAADRAELASVLGQLREGLGVLAAV</sequence>
<proteinExistence type="predicted"/>
<evidence type="ECO:0000259" key="2">
    <source>
        <dbReference type="Pfam" id="PF01494"/>
    </source>
</evidence>
<keyword evidence="1" id="KW-0560">Oxidoreductase</keyword>
<organism evidence="3 4">
    <name type="scientific">Streptomyces purpureus</name>
    <dbReference type="NCBI Taxonomy" id="1951"/>
    <lineage>
        <taxon>Bacteria</taxon>
        <taxon>Bacillati</taxon>
        <taxon>Actinomycetota</taxon>
        <taxon>Actinomycetes</taxon>
        <taxon>Kitasatosporales</taxon>
        <taxon>Streptomycetaceae</taxon>
        <taxon>Streptomyces</taxon>
    </lineage>
</organism>
<dbReference type="PANTHER" id="PTHR43476">
    <property type="entry name" value="3-(3-HYDROXY-PHENYL)PROPIONATE/3-HYDROXYCINNAMIC ACID HYDROXYLASE"/>
    <property type="match status" value="1"/>
</dbReference>
<protein>
    <submittedName>
        <fullName evidence="3">3-(3-hydroxyphenyl)propionate hydroxylase</fullName>
    </submittedName>
</protein>
<dbReference type="Pfam" id="PF01494">
    <property type="entry name" value="FAD_binding_3"/>
    <property type="match status" value="1"/>
</dbReference>
<dbReference type="InterPro" id="IPR050631">
    <property type="entry name" value="PheA/TfdB_FAD_monoxygenase"/>
</dbReference>
<dbReference type="Proteomes" id="UP000619486">
    <property type="component" value="Unassembled WGS sequence"/>
</dbReference>
<dbReference type="InterPro" id="IPR002938">
    <property type="entry name" value="FAD-bd"/>
</dbReference>
<reference evidence="3" key="2">
    <citation type="submission" date="2020-09" db="EMBL/GenBank/DDBJ databases">
        <authorList>
            <person name="Sun Q."/>
            <person name="Ohkuma M."/>
        </authorList>
    </citation>
    <scope>NUCLEOTIDE SEQUENCE</scope>
    <source>
        <strain evidence="3">JCM 3172</strain>
    </source>
</reference>